<evidence type="ECO:0000313" key="3">
    <source>
        <dbReference type="Proteomes" id="UP000281553"/>
    </source>
</evidence>
<evidence type="ECO:0000256" key="1">
    <source>
        <dbReference type="SAM" id="MobiDB-lite"/>
    </source>
</evidence>
<protein>
    <submittedName>
        <fullName evidence="2">Uncharacterized protein</fullName>
    </submittedName>
</protein>
<dbReference type="EMBL" id="UYRU01050301">
    <property type="protein sequence ID" value="VDN10930.1"/>
    <property type="molecule type" value="Genomic_DNA"/>
</dbReference>
<keyword evidence="3" id="KW-1185">Reference proteome</keyword>
<feature type="compositionally biased region" description="Basic and acidic residues" evidence="1">
    <location>
        <begin position="90"/>
        <end position="103"/>
    </location>
</feature>
<gene>
    <name evidence="2" type="ORF">DILT_LOCUS6761</name>
</gene>
<dbReference type="OrthoDB" id="6279146at2759"/>
<feature type="region of interest" description="Disordered" evidence="1">
    <location>
        <begin position="90"/>
        <end position="119"/>
    </location>
</feature>
<accession>A0A3P7LC17</accession>
<proteinExistence type="predicted"/>
<dbReference type="Proteomes" id="UP000281553">
    <property type="component" value="Unassembled WGS sequence"/>
</dbReference>
<dbReference type="PANTHER" id="PTHR38681:SF1">
    <property type="entry name" value="RETROVIRUS-RELATED POL POLYPROTEIN FROM TRANSPOSON 412-LIKE PROTEIN"/>
    <property type="match status" value="1"/>
</dbReference>
<dbReference type="PANTHER" id="PTHR38681">
    <property type="entry name" value="RETROVIRUS-RELATED POL POLYPROTEIN FROM TRANSPOSON 412-LIKE PROTEIN-RELATED"/>
    <property type="match status" value="1"/>
</dbReference>
<evidence type="ECO:0000313" key="2">
    <source>
        <dbReference type="EMBL" id="VDN10930.1"/>
    </source>
</evidence>
<sequence length="119" mass="13443">MSPHYGRAYTATLAVIEKSSSCVDRLRNAMRKLQVTPIRASPANTFIPLYLETCKFVVVWRNAVLRPLQTPYCGPYKAVRRSDKEFIMDRNGKSDTVSSDRVKTAYVEDTEPTSTAHSL</sequence>
<organism evidence="2 3">
    <name type="scientific">Dibothriocephalus latus</name>
    <name type="common">Fish tapeworm</name>
    <name type="synonym">Diphyllobothrium latum</name>
    <dbReference type="NCBI Taxonomy" id="60516"/>
    <lineage>
        <taxon>Eukaryota</taxon>
        <taxon>Metazoa</taxon>
        <taxon>Spiralia</taxon>
        <taxon>Lophotrochozoa</taxon>
        <taxon>Platyhelminthes</taxon>
        <taxon>Cestoda</taxon>
        <taxon>Eucestoda</taxon>
        <taxon>Diphyllobothriidea</taxon>
        <taxon>Diphyllobothriidae</taxon>
        <taxon>Dibothriocephalus</taxon>
    </lineage>
</organism>
<reference evidence="2 3" key="1">
    <citation type="submission" date="2018-11" db="EMBL/GenBank/DDBJ databases">
        <authorList>
            <consortium name="Pathogen Informatics"/>
        </authorList>
    </citation>
    <scope>NUCLEOTIDE SEQUENCE [LARGE SCALE GENOMIC DNA]</scope>
</reference>
<name>A0A3P7LC17_DIBLA</name>
<dbReference type="AlphaFoldDB" id="A0A3P7LC17"/>